<evidence type="ECO:0000313" key="1">
    <source>
        <dbReference type="EMBL" id="HIS94088.1"/>
    </source>
</evidence>
<name>A0A9D1G3G8_9FIRM</name>
<dbReference type="EMBL" id="DVJN01000268">
    <property type="protein sequence ID" value="HIS94088.1"/>
    <property type="molecule type" value="Genomic_DNA"/>
</dbReference>
<proteinExistence type="predicted"/>
<accession>A0A9D1G3G8</accession>
<gene>
    <name evidence="1" type="ORF">IAA84_13835</name>
</gene>
<comment type="caution">
    <text evidence="1">The sequence shown here is derived from an EMBL/GenBank/DDBJ whole genome shotgun (WGS) entry which is preliminary data.</text>
</comment>
<sequence length="267" mass="30380">MATVRDKLWIFGVRAHQDDIYLCRARQRRHPLNWSRITPAEGAMLLDVPNVAMVNCDGVPAPFSHDAYGYAESFRRLDRVLWGCAGSGGFRSGNEEKFIRALVEKYPNICGAYLDDYIGAAPEEAAETALRSIRAELSAVGKPLEIYVTWYFGAKASARLFEYIDGVTIWTWNWQGLKDLPENFAQLERDLPGKKKILGCYLFDFDSGESVPVEWMEYQCEFGLKMLREGRLDGIMFEANSVMGVGLESEKWLCSWIDRVKHEELPA</sequence>
<reference evidence="1" key="2">
    <citation type="journal article" date="2021" name="PeerJ">
        <title>Extensive microbial diversity within the chicken gut microbiome revealed by metagenomics and culture.</title>
        <authorList>
            <person name="Gilroy R."/>
            <person name="Ravi A."/>
            <person name="Getino M."/>
            <person name="Pursley I."/>
            <person name="Horton D.L."/>
            <person name="Alikhan N.F."/>
            <person name="Baker D."/>
            <person name="Gharbi K."/>
            <person name="Hall N."/>
            <person name="Watson M."/>
            <person name="Adriaenssens E.M."/>
            <person name="Foster-Nyarko E."/>
            <person name="Jarju S."/>
            <person name="Secka A."/>
            <person name="Antonio M."/>
            <person name="Oren A."/>
            <person name="Chaudhuri R.R."/>
            <person name="La Ragione R."/>
            <person name="Hildebrand F."/>
            <person name="Pallen M.J."/>
        </authorList>
    </citation>
    <scope>NUCLEOTIDE SEQUENCE</scope>
    <source>
        <strain evidence="1">13766</strain>
    </source>
</reference>
<organism evidence="1 2">
    <name type="scientific">Candidatus Alectryocaccomicrobium excrementavium</name>
    <dbReference type="NCBI Taxonomy" id="2840668"/>
    <lineage>
        <taxon>Bacteria</taxon>
        <taxon>Bacillati</taxon>
        <taxon>Bacillota</taxon>
        <taxon>Clostridia</taxon>
        <taxon>Candidatus Alectryocaccomicrobium</taxon>
    </lineage>
</organism>
<dbReference type="Proteomes" id="UP000824140">
    <property type="component" value="Unassembled WGS sequence"/>
</dbReference>
<reference evidence="1" key="1">
    <citation type="submission" date="2020-10" db="EMBL/GenBank/DDBJ databases">
        <authorList>
            <person name="Gilroy R."/>
        </authorList>
    </citation>
    <scope>NUCLEOTIDE SEQUENCE</scope>
    <source>
        <strain evidence="1">13766</strain>
    </source>
</reference>
<dbReference type="AlphaFoldDB" id="A0A9D1G3G8"/>
<evidence type="ECO:0000313" key="2">
    <source>
        <dbReference type="Proteomes" id="UP000824140"/>
    </source>
</evidence>
<protein>
    <submittedName>
        <fullName evidence="1">Uncharacterized protein</fullName>
    </submittedName>
</protein>